<dbReference type="SUPFAM" id="SSF51621">
    <property type="entry name" value="Phosphoenolpyruvate/pyruvate domain"/>
    <property type="match status" value="1"/>
</dbReference>
<dbReference type="PANTHER" id="PTHR42905">
    <property type="entry name" value="PHOSPHOENOLPYRUVATE CARBOXYLASE"/>
    <property type="match status" value="1"/>
</dbReference>
<gene>
    <name evidence="1" type="ORF">GCM10010968_15380</name>
</gene>
<dbReference type="Gene3D" id="3.20.20.60">
    <property type="entry name" value="Phosphoenolpyruvate-binding domains"/>
    <property type="match status" value="1"/>
</dbReference>
<evidence type="ECO:0000313" key="2">
    <source>
        <dbReference type="Proteomes" id="UP000626982"/>
    </source>
</evidence>
<proteinExistence type="predicted"/>
<dbReference type="CDD" id="cd00377">
    <property type="entry name" value="ICL_PEPM"/>
    <property type="match status" value="1"/>
</dbReference>
<protein>
    <submittedName>
        <fullName evidence="1">PEP phosphonomutase and related enzymes</fullName>
    </submittedName>
</protein>
<dbReference type="Proteomes" id="UP000626982">
    <property type="component" value="Unassembled WGS sequence"/>
</dbReference>
<organism evidence="1 2">
    <name type="scientific">Agrococcus terreus</name>
    <dbReference type="NCBI Taxonomy" id="574649"/>
    <lineage>
        <taxon>Bacteria</taxon>
        <taxon>Bacillati</taxon>
        <taxon>Actinomycetota</taxon>
        <taxon>Actinomycetes</taxon>
        <taxon>Micrococcales</taxon>
        <taxon>Microbacteriaceae</taxon>
        <taxon>Agrococcus</taxon>
    </lineage>
</organism>
<dbReference type="RefSeq" id="WP_188717593.1">
    <property type="nucleotide sequence ID" value="NZ_BAABBD010000002.1"/>
</dbReference>
<dbReference type="InterPro" id="IPR039556">
    <property type="entry name" value="ICL/PEPM"/>
</dbReference>
<sequence length="251" mass="26403">MSDLASKASALLAMHDDLVVLPTAWDAWSARTLVDAGFGALTIGSHPLADSLGHADGEAMTPDQAFEGIARVVASVDVPVSADLESGYGLAPEELVERLLAAGAVGLNVEDTVHSESRMREPQEHADYVAGLRAAADAAGVDVVINARTDAWARPELHGADATEQAVLRMQLAEQAGARALYPVKPPSPEALRAVLDAVSLPVNVTAHPVQGSVVGGLEEIRAFGARRVSYGPLLQAALTERIQEVVRDWR</sequence>
<dbReference type="EMBL" id="BMLM01000001">
    <property type="protein sequence ID" value="GGN83988.1"/>
    <property type="molecule type" value="Genomic_DNA"/>
</dbReference>
<evidence type="ECO:0000313" key="1">
    <source>
        <dbReference type="EMBL" id="GGN83988.1"/>
    </source>
</evidence>
<dbReference type="InterPro" id="IPR040442">
    <property type="entry name" value="Pyrv_kinase-like_dom_sf"/>
</dbReference>
<keyword evidence="2" id="KW-1185">Reference proteome</keyword>
<dbReference type="PANTHER" id="PTHR42905:SF16">
    <property type="entry name" value="CARBOXYPHOSPHONOENOLPYRUVATE PHOSPHONOMUTASE-LIKE PROTEIN (AFU_ORTHOLOGUE AFUA_5G07230)"/>
    <property type="match status" value="1"/>
</dbReference>
<dbReference type="Pfam" id="PF13714">
    <property type="entry name" value="PEP_mutase"/>
    <property type="match status" value="1"/>
</dbReference>
<name>A0ABQ2KKE5_9MICO</name>
<dbReference type="InterPro" id="IPR015813">
    <property type="entry name" value="Pyrv/PenolPyrv_kinase-like_dom"/>
</dbReference>
<accession>A0ABQ2KKE5</accession>
<comment type="caution">
    <text evidence="1">The sequence shown here is derived from an EMBL/GenBank/DDBJ whole genome shotgun (WGS) entry which is preliminary data.</text>
</comment>
<reference evidence="2" key="1">
    <citation type="journal article" date="2019" name="Int. J. Syst. Evol. Microbiol.">
        <title>The Global Catalogue of Microorganisms (GCM) 10K type strain sequencing project: providing services to taxonomists for standard genome sequencing and annotation.</title>
        <authorList>
            <consortium name="The Broad Institute Genomics Platform"/>
            <consortium name="The Broad Institute Genome Sequencing Center for Infectious Disease"/>
            <person name="Wu L."/>
            <person name="Ma J."/>
        </authorList>
    </citation>
    <scope>NUCLEOTIDE SEQUENCE [LARGE SCALE GENOMIC DNA]</scope>
    <source>
        <strain evidence="2">CGMCC 1.6960</strain>
    </source>
</reference>